<accession>A0AAW9NYZ6</accession>
<dbReference type="PANTHER" id="PTHR47245">
    <property type="entry name" value="PEPTIDYLPROLYL ISOMERASE"/>
    <property type="match status" value="1"/>
</dbReference>
<evidence type="ECO:0000256" key="3">
    <source>
        <dbReference type="ARBA" id="ARBA00006071"/>
    </source>
</evidence>
<dbReference type="GO" id="GO:0006457">
    <property type="term" value="P:protein folding"/>
    <property type="evidence" value="ECO:0007669"/>
    <property type="project" value="UniProtKB-UniRule"/>
</dbReference>
<dbReference type="PROSITE" id="PS50198">
    <property type="entry name" value="PPIC_PPIASE_2"/>
    <property type="match status" value="1"/>
</dbReference>
<evidence type="ECO:0000256" key="8">
    <source>
        <dbReference type="ARBA" id="ARBA00023139"/>
    </source>
</evidence>
<keyword evidence="15" id="KW-1185">Reference proteome</keyword>
<keyword evidence="5 11" id="KW-0732">Signal</keyword>
<dbReference type="InterPro" id="IPR000297">
    <property type="entry name" value="PPIase_PpiC"/>
</dbReference>
<dbReference type="SUPFAM" id="SSF54534">
    <property type="entry name" value="FKBP-like"/>
    <property type="match status" value="1"/>
</dbReference>
<dbReference type="PROSITE" id="PS01096">
    <property type="entry name" value="PPIC_PPIASE_1"/>
    <property type="match status" value="1"/>
</dbReference>
<dbReference type="InterPro" id="IPR050245">
    <property type="entry name" value="PrsA_foldase"/>
</dbReference>
<comment type="catalytic activity">
    <reaction evidence="1 11">
        <text>[protein]-peptidylproline (omega=180) = [protein]-peptidylproline (omega=0)</text>
        <dbReference type="Rhea" id="RHEA:16237"/>
        <dbReference type="Rhea" id="RHEA-COMP:10747"/>
        <dbReference type="Rhea" id="RHEA-COMP:10748"/>
        <dbReference type="ChEBI" id="CHEBI:83833"/>
        <dbReference type="ChEBI" id="CHEBI:83834"/>
        <dbReference type="EC" id="5.2.1.8"/>
    </reaction>
</comment>
<evidence type="ECO:0000256" key="12">
    <source>
        <dbReference type="SAM" id="SignalP"/>
    </source>
</evidence>
<dbReference type="Gene3D" id="3.10.50.40">
    <property type="match status" value="1"/>
</dbReference>
<protein>
    <recommendedName>
        <fullName evidence="11">Foldase protein PrsA</fullName>
        <ecNumber evidence="11">5.2.1.8</ecNumber>
    </recommendedName>
</protein>
<evidence type="ECO:0000313" key="15">
    <source>
        <dbReference type="Proteomes" id="UP001344888"/>
    </source>
</evidence>
<dbReference type="RefSeq" id="WP_326124668.1">
    <property type="nucleotide sequence ID" value="NZ_JARSFG010000021.1"/>
</dbReference>
<comment type="subcellular location">
    <subcellularLocation>
        <location evidence="2 11">Cell membrane</location>
        <topology evidence="2 11">Lipid-anchor</topology>
    </subcellularLocation>
</comment>
<evidence type="ECO:0000313" key="14">
    <source>
        <dbReference type="EMBL" id="MEC1180128.1"/>
    </source>
</evidence>
<evidence type="ECO:0000256" key="11">
    <source>
        <dbReference type="HAMAP-Rule" id="MF_01145"/>
    </source>
</evidence>
<comment type="function">
    <text evidence="11">Plays a major role in protein secretion by helping the post-translocational extracellular folding of several secreted proteins.</text>
</comment>
<reference evidence="14 15" key="1">
    <citation type="submission" date="2023-03" db="EMBL/GenBank/DDBJ databases">
        <title>Bacillus Genome Sequencing.</title>
        <authorList>
            <person name="Dunlap C."/>
        </authorList>
    </citation>
    <scope>NUCLEOTIDE SEQUENCE [LARGE SCALE GENOMIC DNA]</scope>
    <source>
        <strain evidence="14 15">B-59205</strain>
    </source>
</reference>
<evidence type="ECO:0000256" key="6">
    <source>
        <dbReference type="ARBA" id="ARBA00023110"/>
    </source>
</evidence>
<dbReference type="PROSITE" id="PS51257">
    <property type="entry name" value="PROKAR_LIPOPROTEIN"/>
    <property type="match status" value="1"/>
</dbReference>
<dbReference type="Pfam" id="PF13616">
    <property type="entry name" value="Rotamase_3"/>
    <property type="match status" value="1"/>
</dbReference>
<comment type="similarity">
    <text evidence="3 11">Belongs to the PrsA family.</text>
</comment>
<keyword evidence="6 11" id="KW-0697">Rotamase</keyword>
<evidence type="ECO:0000256" key="9">
    <source>
        <dbReference type="ARBA" id="ARBA00023235"/>
    </source>
</evidence>
<keyword evidence="8 11" id="KW-0564">Palmitate</keyword>
<keyword evidence="10 11" id="KW-0449">Lipoprotein</keyword>
<feature type="domain" description="PpiC" evidence="13">
    <location>
        <begin position="134"/>
        <end position="223"/>
    </location>
</feature>
<dbReference type="InterPro" id="IPR023059">
    <property type="entry name" value="Foldase_PrsA"/>
</dbReference>
<evidence type="ECO:0000256" key="2">
    <source>
        <dbReference type="ARBA" id="ARBA00004193"/>
    </source>
</evidence>
<dbReference type="GO" id="GO:0003755">
    <property type="term" value="F:peptidyl-prolyl cis-trans isomerase activity"/>
    <property type="evidence" value="ECO:0007669"/>
    <property type="project" value="UniProtKB-UniRule"/>
</dbReference>
<dbReference type="GO" id="GO:0005886">
    <property type="term" value="C:plasma membrane"/>
    <property type="evidence" value="ECO:0007669"/>
    <property type="project" value="UniProtKB-SubCell"/>
</dbReference>
<dbReference type="InterPro" id="IPR023058">
    <property type="entry name" value="PPIase_PpiC_CS"/>
</dbReference>
<feature type="chain" id="PRO_5043869265" description="Foldase protein PrsA" evidence="12">
    <location>
        <begin position="18"/>
        <end position="280"/>
    </location>
</feature>
<dbReference type="InterPro" id="IPR046357">
    <property type="entry name" value="PPIase_dom_sf"/>
</dbReference>
<dbReference type="EC" id="5.2.1.8" evidence="11"/>
<sequence>MKKTFLAVTLAASLGLAACSNPGKEVVVSSTIGDLTQEDFYKEMKSLAGEELLQQIMVEKILNDKYKVTEEEVKTEFESFKEYAGDQYDAFLAQSNLTEESLKENIRVNLLSQKALEEMEISDEDIQKYYDQASQELHARHILVDNEESAKEAIKRINDGEDFADVAKELSSDGSAEKGGDLGWFSVGMMVKEFNDAAYALEVNTVSEPVKSQFGYHVIEVTEKRAVEDYGTLEEKKDEIRESLKSQISMDEVIANLLKDAKVEIQDADLKGAFDKFSIK</sequence>
<evidence type="ECO:0000256" key="5">
    <source>
        <dbReference type="ARBA" id="ARBA00022729"/>
    </source>
</evidence>
<dbReference type="AlphaFoldDB" id="A0AAW9NYZ6"/>
<dbReference type="InterPro" id="IPR027304">
    <property type="entry name" value="Trigger_fact/SurA_dom_sf"/>
</dbReference>
<keyword evidence="9 11" id="KW-0413">Isomerase</keyword>
<organism evidence="14 15">
    <name type="scientific">Metasolibacillus meyeri</name>
    <dbReference type="NCBI Taxonomy" id="1071052"/>
    <lineage>
        <taxon>Bacteria</taxon>
        <taxon>Bacillati</taxon>
        <taxon>Bacillota</taxon>
        <taxon>Bacilli</taxon>
        <taxon>Bacillales</taxon>
        <taxon>Caryophanaceae</taxon>
        <taxon>Metasolibacillus</taxon>
    </lineage>
</organism>
<dbReference type="EMBL" id="JARSFG010000021">
    <property type="protein sequence ID" value="MEC1180128.1"/>
    <property type="molecule type" value="Genomic_DNA"/>
</dbReference>
<evidence type="ECO:0000256" key="1">
    <source>
        <dbReference type="ARBA" id="ARBA00000971"/>
    </source>
</evidence>
<name>A0AAW9NYZ6_9BACL</name>
<feature type="signal peptide" evidence="12">
    <location>
        <begin position="1"/>
        <end position="17"/>
    </location>
</feature>
<dbReference type="HAMAP" id="MF_01145">
    <property type="entry name" value="Foldase_PrsA"/>
    <property type="match status" value="1"/>
</dbReference>
<dbReference type="Proteomes" id="UP001344888">
    <property type="component" value="Unassembled WGS sequence"/>
</dbReference>
<dbReference type="SUPFAM" id="SSF109998">
    <property type="entry name" value="Triger factor/SurA peptide-binding domain-like"/>
    <property type="match status" value="1"/>
</dbReference>
<gene>
    <name evidence="11" type="primary">prsA</name>
    <name evidence="14" type="ORF">P9B03_16620</name>
</gene>
<comment type="caution">
    <text evidence="14">The sequence shown here is derived from an EMBL/GenBank/DDBJ whole genome shotgun (WGS) entry which is preliminary data.</text>
</comment>
<evidence type="ECO:0000256" key="7">
    <source>
        <dbReference type="ARBA" id="ARBA00023136"/>
    </source>
</evidence>
<proteinExistence type="inferred from homology"/>
<keyword evidence="7 11" id="KW-0472">Membrane</keyword>
<evidence type="ECO:0000256" key="4">
    <source>
        <dbReference type="ARBA" id="ARBA00022475"/>
    </source>
</evidence>
<dbReference type="PANTHER" id="PTHR47245:SF1">
    <property type="entry name" value="FOLDASE PROTEIN PRSA"/>
    <property type="match status" value="1"/>
</dbReference>
<evidence type="ECO:0000259" key="13">
    <source>
        <dbReference type="PROSITE" id="PS50198"/>
    </source>
</evidence>
<keyword evidence="4 11" id="KW-1003">Cell membrane</keyword>
<evidence type="ECO:0000256" key="10">
    <source>
        <dbReference type="ARBA" id="ARBA00023288"/>
    </source>
</evidence>